<dbReference type="NCBIfam" id="TIGR00711">
    <property type="entry name" value="efflux_EmrB"/>
    <property type="match status" value="1"/>
</dbReference>
<evidence type="ECO:0000256" key="2">
    <source>
        <dbReference type="ARBA" id="ARBA00022448"/>
    </source>
</evidence>
<dbReference type="PROSITE" id="PS50850">
    <property type="entry name" value="MFS"/>
    <property type="match status" value="1"/>
</dbReference>
<reference evidence="9 10" key="1">
    <citation type="journal article" date="2015" name="Genome Announc.">
        <title>Expanding the biotechnology potential of lactobacilli through comparative genomics of 213 strains and associated genera.</title>
        <authorList>
            <person name="Sun Z."/>
            <person name="Harris H.M."/>
            <person name="McCann A."/>
            <person name="Guo C."/>
            <person name="Argimon S."/>
            <person name="Zhang W."/>
            <person name="Yang X."/>
            <person name="Jeffery I.B."/>
            <person name="Cooney J.C."/>
            <person name="Kagawa T.F."/>
            <person name="Liu W."/>
            <person name="Song Y."/>
            <person name="Salvetti E."/>
            <person name="Wrobel A."/>
            <person name="Rasinkangas P."/>
            <person name="Parkhill J."/>
            <person name="Rea M.C."/>
            <person name="O'Sullivan O."/>
            <person name="Ritari J."/>
            <person name="Douillard F.P."/>
            <person name="Paul Ross R."/>
            <person name="Yang R."/>
            <person name="Briner A.E."/>
            <person name="Felis G.E."/>
            <person name="de Vos W.M."/>
            <person name="Barrangou R."/>
            <person name="Klaenhammer T.R."/>
            <person name="Caufield P.W."/>
            <person name="Cui Y."/>
            <person name="Zhang H."/>
            <person name="O'Toole P.W."/>
        </authorList>
    </citation>
    <scope>NUCLEOTIDE SEQUENCE [LARGE SCALE GENOMIC DNA]</scope>
    <source>
        <strain evidence="9 10">DSM 16230</strain>
    </source>
</reference>
<dbReference type="RefSeq" id="WP_056960794.1">
    <property type="nucleotide sequence ID" value="NZ_AZFQ01000036.1"/>
</dbReference>
<dbReference type="PANTHER" id="PTHR23501:SF1">
    <property type="entry name" value="TRANSPORT PROTEIN HSRA-RELATED"/>
    <property type="match status" value="1"/>
</dbReference>
<feature type="transmembrane region" description="Helical" evidence="7">
    <location>
        <begin position="302"/>
        <end position="324"/>
    </location>
</feature>
<comment type="caution">
    <text evidence="9">The sequence shown here is derived from an EMBL/GenBank/DDBJ whole genome shotgun (WGS) entry which is preliminary data.</text>
</comment>
<proteinExistence type="predicted"/>
<dbReference type="InterPro" id="IPR020846">
    <property type="entry name" value="MFS_dom"/>
</dbReference>
<feature type="transmembrane region" description="Helical" evidence="7">
    <location>
        <begin position="275"/>
        <end position="296"/>
    </location>
</feature>
<dbReference type="Proteomes" id="UP000051166">
    <property type="component" value="Unassembled WGS sequence"/>
</dbReference>
<keyword evidence="10" id="KW-1185">Reference proteome</keyword>
<dbReference type="GO" id="GO:0022857">
    <property type="term" value="F:transmembrane transporter activity"/>
    <property type="evidence" value="ECO:0007669"/>
    <property type="project" value="InterPro"/>
</dbReference>
<evidence type="ECO:0000256" key="5">
    <source>
        <dbReference type="ARBA" id="ARBA00022989"/>
    </source>
</evidence>
<evidence type="ECO:0000256" key="1">
    <source>
        <dbReference type="ARBA" id="ARBA00004651"/>
    </source>
</evidence>
<dbReference type="AlphaFoldDB" id="A0A0R1VAE6"/>
<keyword evidence="5 7" id="KW-1133">Transmembrane helix</keyword>
<dbReference type="InterPro" id="IPR004638">
    <property type="entry name" value="EmrB-like"/>
</dbReference>
<dbReference type="EMBL" id="AZFQ01000036">
    <property type="protein sequence ID" value="KRL98875.1"/>
    <property type="molecule type" value="Genomic_DNA"/>
</dbReference>
<sequence>MKKTKTKIPTAVMTTAWILVFGALAPLLDSTMINIALHSLVKDLNSSVETVQWTITCYVLATGIAVPFSSWLLNKFDGKLVFLTGEILFAGGSFLAAISPTISSLIAARLVQGFAGGLIMPLLTTLLVQTTDSALMGQMMATVGLPIILGPLVGPIIGGIIIKYLSWHWIFWVNLPIAVLSILLIIWKMPSFPAQNKNAKMDLLGIILLASATTTMIYGIVKAAHSGDFTNQTTLLFVGIGLVLMVCYLTWAAYLKEKAVLPLKLFTHHSFSGSVSGLFIAGTVLNGAMLLLPLFFQDIRSMTVMAAGLALIPQGVGMLISRPLTGKLTDYIGAKYVVLASLFITFCGTIPFNWIDGQTSAWIIALVLFIRGIGAGGILMPLMADSYTGVAQAQVPAASIGARTIQNIGSAFGSALIATVVTAHANNNVAAFKEKLAAGKFQVAPDQLQTFAQHQLMLIKVQSFQFGFMVIAVAALLIILPTLLLTNKMPKDK</sequence>
<gene>
    <name evidence="9" type="ORF">FD50_GL000688</name>
</gene>
<dbReference type="Pfam" id="PF07690">
    <property type="entry name" value="MFS_1"/>
    <property type="match status" value="1"/>
</dbReference>
<dbReference type="InterPro" id="IPR011701">
    <property type="entry name" value="MFS"/>
</dbReference>
<protein>
    <submittedName>
        <fullName evidence="9">Major facilitator superfamily permease</fullName>
    </submittedName>
</protein>
<feature type="transmembrane region" description="Helical" evidence="7">
    <location>
        <begin position="12"/>
        <end position="33"/>
    </location>
</feature>
<organism evidence="9 10">
    <name type="scientific">Liquorilactobacillus satsumensis DSM 16230 = JCM 12392</name>
    <dbReference type="NCBI Taxonomy" id="1423801"/>
    <lineage>
        <taxon>Bacteria</taxon>
        <taxon>Bacillati</taxon>
        <taxon>Bacillota</taxon>
        <taxon>Bacilli</taxon>
        <taxon>Lactobacillales</taxon>
        <taxon>Lactobacillaceae</taxon>
        <taxon>Liquorilactobacillus</taxon>
    </lineage>
</organism>
<keyword evidence="3" id="KW-1003">Cell membrane</keyword>
<keyword evidence="4 7" id="KW-0812">Transmembrane</keyword>
<name>A0A0R1VAE6_9LACO</name>
<feature type="transmembrane region" description="Helical" evidence="7">
    <location>
        <begin position="168"/>
        <end position="189"/>
    </location>
</feature>
<evidence type="ECO:0000256" key="7">
    <source>
        <dbReference type="SAM" id="Phobius"/>
    </source>
</evidence>
<comment type="subcellular location">
    <subcellularLocation>
        <location evidence="1">Cell membrane</location>
        <topology evidence="1">Multi-pass membrane protein</topology>
    </subcellularLocation>
</comment>
<evidence type="ECO:0000259" key="8">
    <source>
        <dbReference type="PROSITE" id="PS50850"/>
    </source>
</evidence>
<accession>A0A0R1VAE6</accession>
<feature type="transmembrane region" description="Helical" evidence="7">
    <location>
        <begin position="336"/>
        <end position="355"/>
    </location>
</feature>
<dbReference type="Gene3D" id="1.20.1250.20">
    <property type="entry name" value="MFS general substrate transporter like domains"/>
    <property type="match status" value="2"/>
</dbReference>
<feature type="transmembrane region" description="Helical" evidence="7">
    <location>
        <begin position="361"/>
        <end position="382"/>
    </location>
</feature>
<dbReference type="GeneID" id="98308113"/>
<keyword evidence="6 7" id="KW-0472">Membrane</keyword>
<evidence type="ECO:0000313" key="9">
    <source>
        <dbReference type="EMBL" id="KRL98875.1"/>
    </source>
</evidence>
<evidence type="ECO:0000256" key="6">
    <source>
        <dbReference type="ARBA" id="ARBA00023136"/>
    </source>
</evidence>
<feature type="transmembrane region" description="Helical" evidence="7">
    <location>
        <begin position="201"/>
        <end position="221"/>
    </location>
</feature>
<keyword evidence="2" id="KW-0813">Transport</keyword>
<dbReference type="PATRIC" id="fig|1423801.4.peg.698"/>
<dbReference type="GO" id="GO:0005886">
    <property type="term" value="C:plasma membrane"/>
    <property type="evidence" value="ECO:0007669"/>
    <property type="project" value="UniProtKB-SubCell"/>
</dbReference>
<feature type="transmembrane region" description="Helical" evidence="7">
    <location>
        <begin position="233"/>
        <end position="254"/>
    </location>
</feature>
<dbReference type="OrthoDB" id="9816041at2"/>
<dbReference type="PANTHER" id="PTHR23501">
    <property type="entry name" value="MAJOR FACILITATOR SUPERFAMILY"/>
    <property type="match status" value="1"/>
</dbReference>
<feature type="domain" description="Major facilitator superfamily (MFS) profile" evidence="8">
    <location>
        <begin position="15"/>
        <end position="490"/>
    </location>
</feature>
<evidence type="ECO:0000256" key="3">
    <source>
        <dbReference type="ARBA" id="ARBA00022475"/>
    </source>
</evidence>
<feature type="transmembrane region" description="Helical" evidence="7">
    <location>
        <begin position="466"/>
        <end position="485"/>
    </location>
</feature>
<evidence type="ECO:0000256" key="4">
    <source>
        <dbReference type="ARBA" id="ARBA00022692"/>
    </source>
</evidence>
<dbReference type="SUPFAM" id="SSF103473">
    <property type="entry name" value="MFS general substrate transporter"/>
    <property type="match status" value="1"/>
</dbReference>
<dbReference type="STRING" id="1423801.FD50_GL000688"/>
<dbReference type="InterPro" id="IPR036259">
    <property type="entry name" value="MFS_trans_sf"/>
</dbReference>
<evidence type="ECO:0000313" key="10">
    <source>
        <dbReference type="Proteomes" id="UP000051166"/>
    </source>
</evidence>
<feature type="transmembrane region" description="Helical" evidence="7">
    <location>
        <begin position="80"/>
        <end position="98"/>
    </location>
</feature>
<feature type="transmembrane region" description="Helical" evidence="7">
    <location>
        <begin position="140"/>
        <end position="162"/>
    </location>
</feature>
<feature type="transmembrane region" description="Helical" evidence="7">
    <location>
        <begin position="53"/>
        <end position="73"/>
    </location>
</feature>